<comment type="caution">
    <text evidence="3">The sequence shown here is derived from an EMBL/GenBank/DDBJ whole genome shotgun (WGS) entry which is preliminary data.</text>
</comment>
<name>A0A939LNG8_9CELL</name>
<dbReference type="Proteomes" id="UP000664209">
    <property type="component" value="Unassembled WGS sequence"/>
</dbReference>
<evidence type="ECO:0000313" key="3">
    <source>
        <dbReference type="EMBL" id="MBO1750673.1"/>
    </source>
</evidence>
<dbReference type="RefSeq" id="WP_208054295.1">
    <property type="nucleotide sequence ID" value="NZ_JAGEMK010000001.1"/>
</dbReference>
<protein>
    <submittedName>
        <fullName evidence="3">Glycosyltransferase family 2 protein</fullName>
    </submittedName>
</protein>
<sequence>MVDHCTTSAPLISIGVPVYNGAAFLVPALESLLAQTVSDLEIVISDNGSTDATEQLCREVAARDPRVLYVRQPTNYGGAANFNAVFALRHPGARYFKWAAADDVHEPGYLAAVLQLLESDPTVSVAHSRTDDVDEHGGHVRAWGDQSLEADHPDVAVRFASLSQRNYQCFSIFGLMRAEVLASTRGLGLYSESDRVLLAELSLRGRLVDVPEVLFHRRQHAGRSVRQYRTARERIAWFNPRLVGRPVFPEWRLGRGYLEAVLRAPLSTVDRTRCMAQMLRWTRLRTPHLVRNVLRSALDLAAGRVAWRGTRPRPGTPAGHPPTRALLP</sequence>
<dbReference type="Gene3D" id="3.90.550.10">
    <property type="entry name" value="Spore Coat Polysaccharide Biosynthesis Protein SpsA, Chain A"/>
    <property type="match status" value="1"/>
</dbReference>
<evidence type="ECO:0000313" key="4">
    <source>
        <dbReference type="Proteomes" id="UP000664209"/>
    </source>
</evidence>
<accession>A0A939LNG8</accession>
<dbReference type="InterPro" id="IPR050834">
    <property type="entry name" value="Glycosyltransf_2"/>
</dbReference>
<dbReference type="Pfam" id="PF00535">
    <property type="entry name" value="Glycos_transf_2"/>
    <property type="match status" value="1"/>
</dbReference>
<organism evidence="3 4">
    <name type="scientific">Actinotalea soli</name>
    <dbReference type="NCBI Taxonomy" id="2819234"/>
    <lineage>
        <taxon>Bacteria</taxon>
        <taxon>Bacillati</taxon>
        <taxon>Actinomycetota</taxon>
        <taxon>Actinomycetes</taxon>
        <taxon>Micrococcales</taxon>
        <taxon>Cellulomonadaceae</taxon>
        <taxon>Actinotalea</taxon>
    </lineage>
</organism>
<gene>
    <name evidence="3" type="ORF">J4G33_02535</name>
</gene>
<dbReference type="EMBL" id="JAGEMK010000001">
    <property type="protein sequence ID" value="MBO1750673.1"/>
    <property type="molecule type" value="Genomic_DNA"/>
</dbReference>
<dbReference type="InterPro" id="IPR001173">
    <property type="entry name" value="Glyco_trans_2-like"/>
</dbReference>
<dbReference type="AlphaFoldDB" id="A0A939LNG8"/>
<dbReference type="PANTHER" id="PTHR43685:SF2">
    <property type="entry name" value="GLYCOSYLTRANSFERASE 2-LIKE DOMAIN-CONTAINING PROTEIN"/>
    <property type="match status" value="1"/>
</dbReference>
<evidence type="ECO:0000259" key="2">
    <source>
        <dbReference type="Pfam" id="PF00535"/>
    </source>
</evidence>
<feature type="domain" description="Glycosyltransferase 2-like" evidence="2">
    <location>
        <begin position="13"/>
        <end position="134"/>
    </location>
</feature>
<dbReference type="SUPFAM" id="SSF53448">
    <property type="entry name" value="Nucleotide-diphospho-sugar transferases"/>
    <property type="match status" value="1"/>
</dbReference>
<dbReference type="CDD" id="cd00761">
    <property type="entry name" value="Glyco_tranf_GTA_type"/>
    <property type="match status" value="1"/>
</dbReference>
<feature type="region of interest" description="Disordered" evidence="1">
    <location>
        <begin position="308"/>
        <end position="328"/>
    </location>
</feature>
<reference evidence="3" key="1">
    <citation type="submission" date="2021-03" db="EMBL/GenBank/DDBJ databases">
        <title>Actinotalea soli sp. nov., isolated from soil.</title>
        <authorList>
            <person name="Ping W."/>
            <person name="Zhang J."/>
        </authorList>
    </citation>
    <scope>NUCLEOTIDE SEQUENCE</scope>
    <source>
        <strain evidence="3">BY-33</strain>
    </source>
</reference>
<dbReference type="PANTHER" id="PTHR43685">
    <property type="entry name" value="GLYCOSYLTRANSFERASE"/>
    <property type="match status" value="1"/>
</dbReference>
<evidence type="ECO:0000256" key="1">
    <source>
        <dbReference type="SAM" id="MobiDB-lite"/>
    </source>
</evidence>
<keyword evidence="4" id="KW-1185">Reference proteome</keyword>
<dbReference type="InterPro" id="IPR029044">
    <property type="entry name" value="Nucleotide-diphossugar_trans"/>
</dbReference>
<proteinExistence type="predicted"/>